<dbReference type="InterPro" id="IPR036568">
    <property type="entry name" value="GGCT-like_sf"/>
</dbReference>
<dbReference type="SUPFAM" id="SSF110857">
    <property type="entry name" value="Gamma-glutamyl cyclotransferase-like"/>
    <property type="match status" value="1"/>
</dbReference>
<dbReference type="InterPro" id="IPR013024">
    <property type="entry name" value="GGCT-like"/>
</dbReference>
<dbReference type="Pfam" id="PF06094">
    <property type="entry name" value="GGACT"/>
    <property type="match status" value="1"/>
</dbReference>
<name>A0A517NYP1_9BACT</name>
<evidence type="ECO:0000313" key="3">
    <source>
        <dbReference type="Proteomes" id="UP000319817"/>
    </source>
</evidence>
<dbReference type="Proteomes" id="UP000319817">
    <property type="component" value="Chromosome"/>
</dbReference>
<dbReference type="EMBL" id="CP036526">
    <property type="protein sequence ID" value="QDT12223.1"/>
    <property type="molecule type" value="Genomic_DNA"/>
</dbReference>
<organism evidence="2 3">
    <name type="scientific">Stieleria marina</name>
    <dbReference type="NCBI Taxonomy" id="1930275"/>
    <lineage>
        <taxon>Bacteria</taxon>
        <taxon>Pseudomonadati</taxon>
        <taxon>Planctomycetota</taxon>
        <taxon>Planctomycetia</taxon>
        <taxon>Pirellulales</taxon>
        <taxon>Pirellulaceae</taxon>
        <taxon>Stieleria</taxon>
    </lineage>
</organism>
<reference evidence="2 3" key="1">
    <citation type="submission" date="2019-02" db="EMBL/GenBank/DDBJ databases">
        <title>Deep-cultivation of Planctomycetes and their phenomic and genomic characterization uncovers novel biology.</title>
        <authorList>
            <person name="Wiegand S."/>
            <person name="Jogler M."/>
            <person name="Boedeker C."/>
            <person name="Pinto D."/>
            <person name="Vollmers J."/>
            <person name="Rivas-Marin E."/>
            <person name="Kohn T."/>
            <person name="Peeters S.H."/>
            <person name="Heuer A."/>
            <person name="Rast P."/>
            <person name="Oberbeckmann S."/>
            <person name="Bunk B."/>
            <person name="Jeske O."/>
            <person name="Meyerdierks A."/>
            <person name="Storesund J.E."/>
            <person name="Kallscheuer N."/>
            <person name="Luecker S."/>
            <person name="Lage O.M."/>
            <person name="Pohl T."/>
            <person name="Merkel B.J."/>
            <person name="Hornburger P."/>
            <person name="Mueller R.-W."/>
            <person name="Bruemmer F."/>
            <person name="Labrenz M."/>
            <person name="Spormann A.M."/>
            <person name="Op den Camp H."/>
            <person name="Overmann J."/>
            <person name="Amann R."/>
            <person name="Jetten M.S.M."/>
            <person name="Mascher T."/>
            <person name="Medema M.H."/>
            <person name="Devos D.P."/>
            <person name="Kaster A.-K."/>
            <person name="Ovreas L."/>
            <person name="Rohde M."/>
            <person name="Galperin M.Y."/>
            <person name="Jogler C."/>
        </authorList>
    </citation>
    <scope>NUCLEOTIDE SEQUENCE [LARGE SCALE GENOMIC DNA]</scope>
    <source>
        <strain evidence="2 3">K23_9</strain>
    </source>
</reference>
<feature type="domain" description="Gamma-glutamylcyclotransferase AIG2-like" evidence="1">
    <location>
        <begin position="5"/>
        <end position="115"/>
    </location>
</feature>
<dbReference type="CDD" id="cd06661">
    <property type="entry name" value="GGCT_like"/>
    <property type="match status" value="1"/>
</dbReference>
<accession>A0A517NYP1</accession>
<evidence type="ECO:0000313" key="2">
    <source>
        <dbReference type="EMBL" id="QDT12223.1"/>
    </source>
</evidence>
<keyword evidence="3" id="KW-1185">Reference proteome</keyword>
<proteinExistence type="predicted"/>
<dbReference type="InterPro" id="IPR009288">
    <property type="entry name" value="AIG2-like_dom"/>
</dbReference>
<protein>
    <submittedName>
        <fullName evidence="2">AIG2-like family protein</fullName>
    </submittedName>
</protein>
<dbReference type="AlphaFoldDB" id="A0A517NYP1"/>
<dbReference type="Gene3D" id="3.10.490.10">
    <property type="entry name" value="Gamma-glutamyl cyclotransferase-like"/>
    <property type="match status" value="1"/>
</dbReference>
<dbReference type="RefSeq" id="WP_145419953.1">
    <property type="nucleotide sequence ID" value="NZ_CP036526.1"/>
</dbReference>
<gene>
    <name evidence="2" type="ORF">K239x_42320</name>
</gene>
<sequence length="136" mass="15437">MSCQFFVYGTLKRGLRNESVWPRAPLSVQVAWTRGLLYGGPHYPAMKPGHDRVRGELWTFDCDQCEAVTKSLDVLEGTNNNSPGDLYHRSIAEVFDLHGQSLGQANLYHYARDPLDHGFKKLQPQDDNYVDWPAAD</sequence>
<evidence type="ECO:0000259" key="1">
    <source>
        <dbReference type="Pfam" id="PF06094"/>
    </source>
</evidence>
<dbReference type="OrthoDB" id="8538589at2"/>